<sequence>MLLFAQTNRIDYEYLLRCLNVEMRDSRQQNFAAILSFVFCVATVMTGVLFIKQGALDTVRLHHKFNQDSFLYSFNYEGRYSLGPFLIGDIPEIPYGE</sequence>
<evidence type="ECO:0000256" key="1">
    <source>
        <dbReference type="SAM" id="Phobius"/>
    </source>
</evidence>
<accession>A0AA88HH58</accession>
<feature type="transmembrane region" description="Helical" evidence="1">
    <location>
        <begin position="31"/>
        <end position="51"/>
    </location>
</feature>
<evidence type="ECO:0000313" key="2">
    <source>
        <dbReference type="EMBL" id="KAK2710179.1"/>
    </source>
</evidence>
<keyword evidence="1" id="KW-0472">Membrane</keyword>
<gene>
    <name evidence="2" type="ORF">QYM36_013748</name>
</gene>
<name>A0AA88HH58_ARTSF</name>
<keyword evidence="1" id="KW-1133">Transmembrane helix</keyword>
<keyword evidence="3" id="KW-1185">Reference proteome</keyword>
<evidence type="ECO:0000313" key="3">
    <source>
        <dbReference type="Proteomes" id="UP001187531"/>
    </source>
</evidence>
<organism evidence="2 3">
    <name type="scientific">Artemia franciscana</name>
    <name type="common">Brine shrimp</name>
    <name type="synonym">Artemia sanfranciscana</name>
    <dbReference type="NCBI Taxonomy" id="6661"/>
    <lineage>
        <taxon>Eukaryota</taxon>
        <taxon>Metazoa</taxon>
        <taxon>Ecdysozoa</taxon>
        <taxon>Arthropoda</taxon>
        <taxon>Crustacea</taxon>
        <taxon>Branchiopoda</taxon>
        <taxon>Anostraca</taxon>
        <taxon>Artemiidae</taxon>
        <taxon>Artemia</taxon>
    </lineage>
</organism>
<reference evidence="2" key="1">
    <citation type="submission" date="2023-07" db="EMBL/GenBank/DDBJ databases">
        <title>Chromosome-level genome assembly of Artemia franciscana.</title>
        <authorList>
            <person name="Jo E."/>
        </authorList>
    </citation>
    <scope>NUCLEOTIDE SEQUENCE</scope>
    <source>
        <tissue evidence="2">Whole body</tissue>
    </source>
</reference>
<dbReference type="EMBL" id="JAVRJZ010000017">
    <property type="protein sequence ID" value="KAK2710179.1"/>
    <property type="molecule type" value="Genomic_DNA"/>
</dbReference>
<comment type="caution">
    <text evidence="2">The sequence shown here is derived from an EMBL/GenBank/DDBJ whole genome shotgun (WGS) entry which is preliminary data.</text>
</comment>
<proteinExistence type="predicted"/>
<dbReference type="Proteomes" id="UP001187531">
    <property type="component" value="Unassembled WGS sequence"/>
</dbReference>
<keyword evidence="1" id="KW-0812">Transmembrane</keyword>
<protein>
    <submittedName>
        <fullName evidence="2">Uncharacterized protein</fullName>
    </submittedName>
</protein>
<dbReference type="AlphaFoldDB" id="A0AA88HH58"/>